<feature type="compositionally biased region" description="Polar residues" evidence="1">
    <location>
        <begin position="416"/>
        <end position="441"/>
    </location>
</feature>
<gene>
    <name evidence="3" type="ORF">FisN_3Hh623</name>
</gene>
<feature type="compositionally biased region" description="Low complexity" evidence="1">
    <location>
        <begin position="840"/>
        <end position="853"/>
    </location>
</feature>
<feature type="compositionally biased region" description="Low complexity" evidence="1">
    <location>
        <begin position="1179"/>
        <end position="1193"/>
    </location>
</feature>
<feature type="compositionally biased region" description="Polar residues" evidence="1">
    <location>
        <begin position="1103"/>
        <end position="1119"/>
    </location>
</feature>
<evidence type="ECO:0000256" key="1">
    <source>
        <dbReference type="SAM" id="MobiDB-lite"/>
    </source>
</evidence>
<dbReference type="Gene3D" id="3.90.1010.10">
    <property type="match status" value="1"/>
</dbReference>
<evidence type="ECO:0000259" key="2">
    <source>
        <dbReference type="Pfam" id="PF02657"/>
    </source>
</evidence>
<dbReference type="Pfam" id="PF02657">
    <property type="entry name" value="SufE"/>
    <property type="match status" value="1"/>
</dbReference>
<dbReference type="SUPFAM" id="SSF82649">
    <property type="entry name" value="SufE/NifU"/>
    <property type="match status" value="1"/>
</dbReference>
<feature type="compositionally biased region" description="Low complexity" evidence="1">
    <location>
        <begin position="467"/>
        <end position="481"/>
    </location>
</feature>
<dbReference type="EMBL" id="BDSP01000150">
    <property type="protein sequence ID" value="GAX20530.1"/>
    <property type="molecule type" value="Genomic_DNA"/>
</dbReference>
<reference evidence="3 4" key="1">
    <citation type="journal article" date="2015" name="Plant Cell">
        <title>Oil accumulation by the oleaginous diatom Fistulifera solaris as revealed by the genome and transcriptome.</title>
        <authorList>
            <person name="Tanaka T."/>
            <person name="Maeda Y."/>
            <person name="Veluchamy A."/>
            <person name="Tanaka M."/>
            <person name="Abida H."/>
            <person name="Marechal E."/>
            <person name="Bowler C."/>
            <person name="Muto M."/>
            <person name="Sunaga Y."/>
            <person name="Tanaka M."/>
            <person name="Yoshino T."/>
            <person name="Taniguchi T."/>
            <person name="Fukuda Y."/>
            <person name="Nemoto M."/>
            <person name="Matsumoto M."/>
            <person name="Wong P.S."/>
            <person name="Aburatani S."/>
            <person name="Fujibuchi W."/>
        </authorList>
    </citation>
    <scope>NUCLEOTIDE SEQUENCE [LARGE SCALE GENOMIC DNA]</scope>
    <source>
        <strain evidence="3 4">JPCC DA0580</strain>
    </source>
</reference>
<feature type="compositionally biased region" description="Polar residues" evidence="1">
    <location>
        <begin position="232"/>
        <end position="244"/>
    </location>
</feature>
<feature type="region of interest" description="Disordered" evidence="1">
    <location>
        <begin position="161"/>
        <end position="339"/>
    </location>
</feature>
<organism evidence="3 4">
    <name type="scientific">Fistulifera solaris</name>
    <name type="common">Oleaginous diatom</name>
    <dbReference type="NCBI Taxonomy" id="1519565"/>
    <lineage>
        <taxon>Eukaryota</taxon>
        <taxon>Sar</taxon>
        <taxon>Stramenopiles</taxon>
        <taxon>Ochrophyta</taxon>
        <taxon>Bacillariophyta</taxon>
        <taxon>Bacillariophyceae</taxon>
        <taxon>Bacillariophycidae</taxon>
        <taxon>Naviculales</taxon>
        <taxon>Naviculaceae</taxon>
        <taxon>Fistulifera</taxon>
    </lineage>
</organism>
<feature type="compositionally biased region" description="Polar residues" evidence="1">
    <location>
        <begin position="1279"/>
        <end position="1294"/>
    </location>
</feature>
<feature type="compositionally biased region" description="Polar residues" evidence="1">
    <location>
        <begin position="496"/>
        <end position="508"/>
    </location>
</feature>
<feature type="compositionally biased region" description="Polar residues" evidence="1">
    <location>
        <begin position="816"/>
        <end position="833"/>
    </location>
</feature>
<evidence type="ECO:0000313" key="3">
    <source>
        <dbReference type="EMBL" id="GAX20530.1"/>
    </source>
</evidence>
<sequence>MAALGLLSSKGYQVTAFYIQQDANMLDQNELVNLERLCARYGAPMQVMEAPPVAGPPSEFVLSDARDKIKLFQQNGYDFDFVATWYQVSVQLGERGDGIQLLQPSDATNGGSFLLCVLNRDQLDTLVPKQNAASVSKQEKNIFGQIVDFFVPKEKNEYSSYEKTSVENRAAQQQASNRNDYEEQKDRMSKDAITETNPINTPQSPVGRPLQPSPSPQQTANAVAAHRRPAPQTFSKGVSPSPRTQALDPIVGTSRADPSTRSSWRASQGPPSALGPDFTGSNTYPGADSARRARPLDPWRTERTSNQMLQSDNMQSRPSSSWGARNGQSATDGTISLQNVYGNSGNSAVSSWTTRSEDRGQGFYADKRVDDGGASITETTKPRDNIPLSRQYSTPKKRPEPLMPIDAPRSDAMSAWTGSTVSSRSTSNYPERPLSGSSSWGTDARSNKDIRPDPLQPTDPRSTEAVSTWTGSTYSSSSRISNQQNPLQPIDPPPSDATSVWTGSTPGRSNERNTNDDFSRMPVSTELRTRGKSDYVSDVSSPSQRSINADAPTKQTKVEDFYQDRRPPQPDSRQAETLEQDDRWGRSESNNFYDSNNVDEQPNWNAPQPQEKLYQDRINGSGQDVTAKKWEPLETEALYEAVQDAFAYFSQLAPEQVRSDLKQRGEWYELEQFPPEILVTPKTPVEDCSSRVYIQTGFFQENGDWIMYGFQGETESLVLRGLIQILSDITQEVSIDAVLALPPNEIVKVLGLEPALRQKEKRDMIAIWSSLQQQIQETLFGYTKNKNDSEYQPSIMRTSIPGAESARSEAQKGWGTESSTSNDKKQQNTSGSSPPFAIWDSTSSTTPSSSPSDRLSRLDRLSSTSTPNFADGAQVDASANKAPWDNWTPPPTQDKQSTSPNTPSTMGTSIPGAGSGKKETKKGWGPGSSTNSDKKQSDRSGSTPPFAIWDPTSASVQSSPSPSPPSSSSSDRLSRLDRLSSPSTPKFADGAQVDPSANKAPWDNWTPPSKPNGQSTSGSSSSTRSSMSGSRNADSQMPKSQNESYRERSATSDQQNGWKGPTDFDPNSPSVATSIPGAGQAKPEVKSGWKPSRGRSESDDNKSGSNKSENQPPWNTWTPPAQAPEKTQRDQNQRAQQQSGWRGDTDFDPSQPSVGASIPGAGQAKPEVKSGWQPSRGRSSSSNNSNNNDFDNSQTQPPWNTWTPQAQGQQDPKGGQYRRAQQQSDWTGDTDFDPSQPSVAASIPGAGQAIPEVKSGWKPSRGRSESDDNKSGSNNNDNQPPWNTWSPPSTQNSAGDAGTLENDPEMYGIEIDDFDPTLPSTGSSIPGAGGSKPTVKKGWSPGGRK</sequence>
<feature type="compositionally biased region" description="Polar residues" evidence="1">
    <location>
        <begin position="304"/>
        <end position="339"/>
    </location>
</feature>
<feature type="compositionally biased region" description="Polar residues" evidence="1">
    <location>
        <begin position="538"/>
        <end position="547"/>
    </location>
</feature>
<feature type="compositionally biased region" description="Polar residues" evidence="1">
    <location>
        <begin position="587"/>
        <end position="608"/>
    </location>
</feature>
<feature type="compositionally biased region" description="Polar residues" evidence="1">
    <location>
        <begin position="893"/>
        <end position="908"/>
    </location>
</feature>
<evidence type="ECO:0000313" key="4">
    <source>
        <dbReference type="Proteomes" id="UP000198406"/>
    </source>
</evidence>
<dbReference type="InParanoid" id="A0A1Z5K2N6"/>
<feature type="compositionally biased region" description="Polar residues" evidence="1">
    <location>
        <begin position="1194"/>
        <end position="1210"/>
    </location>
</feature>
<feature type="compositionally biased region" description="Basic and acidic residues" evidence="1">
    <location>
        <begin position="289"/>
        <end position="303"/>
    </location>
</feature>
<comment type="caution">
    <text evidence="3">The sequence shown here is derived from an EMBL/GenBank/DDBJ whole genome shotgun (WGS) entry which is preliminary data.</text>
</comment>
<accession>A0A1Z5K2N6</accession>
<feature type="compositionally biased region" description="Polar residues" evidence="1">
    <location>
        <begin position="194"/>
        <end position="204"/>
    </location>
</feature>
<feature type="domain" description="Fe-S metabolism associated" evidence="2">
    <location>
        <begin position="676"/>
        <end position="773"/>
    </location>
</feature>
<feature type="compositionally biased region" description="Polar residues" evidence="1">
    <location>
        <begin position="1219"/>
        <end position="1239"/>
    </location>
</feature>
<feature type="compositionally biased region" description="Basic and acidic residues" evidence="1">
    <location>
        <begin position="179"/>
        <end position="193"/>
    </location>
</feature>
<name>A0A1Z5K2N6_FISSO</name>
<feature type="compositionally biased region" description="Polar residues" evidence="1">
    <location>
        <begin position="256"/>
        <end position="270"/>
    </location>
</feature>
<dbReference type="Proteomes" id="UP000198406">
    <property type="component" value="Unassembled WGS sequence"/>
</dbReference>
<proteinExistence type="predicted"/>
<feature type="region of interest" description="Disordered" evidence="1">
    <location>
        <begin position="790"/>
        <end position="1345"/>
    </location>
</feature>
<feature type="compositionally biased region" description="Polar residues" evidence="1">
    <location>
        <begin position="1032"/>
        <end position="1043"/>
    </location>
</feature>
<keyword evidence="4" id="KW-1185">Reference proteome</keyword>
<feature type="region of interest" description="Disordered" evidence="1">
    <location>
        <begin position="363"/>
        <end position="608"/>
    </location>
</feature>
<feature type="compositionally biased region" description="Basic and acidic residues" evidence="1">
    <location>
        <begin position="509"/>
        <end position="519"/>
    </location>
</feature>
<protein>
    <recommendedName>
        <fullName evidence="2">Fe-S metabolism associated domain-containing protein</fullName>
    </recommendedName>
</protein>
<feature type="compositionally biased region" description="Basic and acidic residues" evidence="1">
    <location>
        <begin position="556"/>
        <end position="586"/>
    </location>
</feature>
<dbReference type="InterPro" id="IPR003808">
    <property type="entry name" value="Fe-S_metab-assoc_dom"/>
</dbReference>
<feature type="compositionally biased region" description="Low complexity" evidence="1">
    <location>
        <begin position="1015"/>
        <end position="1031"/>
    </location>
</feature>